<dbReference type="GO" id="GO:0005524">
    <property type="term" value="F:ATP binding"/>
    <property type="evidence" value="ECO:0007669"/>
    <property type="project" value="UniProtKB-KW"/>
</dbReference>
<sequence length="542" mass="57843">MIELIDVRVTYDPDSATRPHLQTGRIRVPEGDLVLVVGPTGSGKSTLLRTLNGLVPHFTGGRLEGQVLVDGRDTREHRPRDLSQVVGMVGQDPVAGFVTETVEEEIAYGLETLGLSPSAMRRRVEESLDVLGVADLRARPLRELSGGQQQRVAVASVLAAGPRVLVLDEPTSSLDPVSAEDVLAAVHRLVHDLGVTVVLAEHRLERVVHHADSVLLVENGVVSPMLTPQEAMTRSTIAPPVVRLGRRLGWDPLPLSIRDARRRAARDRLPAVPAPRVADRPLAEGSAAATTRRLHLRRRGTTVLGEVDLTIRTGRVSVLMGRNGAGKSTLLGCLAGLLTPTSGAVRVDDLDPSRTPPRRLVHAVGLVPQDAASLLYHDSVARECAAADVDFGRPAGTCASLLLRIAPHLDPDAHPRDLSEGGRVLLALAVVLTGEPALVLLDEPTRGLDYTAKERLGGVLRELAEHGHAVLMATHDVEMAAEAADDVLLLADGEIIGDGPAREILCDSPAFAPQVAKVMHPAHYLTVDEVPLSEPETAEARP</sequence>
<dbReference type="PANTHER" id="PTHR43553">
    <property type="entry name" value="HEAVY METAL TRANSPORTER"/>
    <property type="match status" value="1"/>
</dbReference>
<feature type="domain" description="ABC transporter" evidence="5">
    <location>
        <begin position="289"/>
        <end position="517"/>
    </location>
</feature>
<dbReference type="Pfam" id="PF00005">
    <property type="entry name" value="ABC_tran"/>
    <property type="match status" value="2"/>
</dbReference>
<evidence type="ECO:0000256" key="2">
    <source>
        <dbReference type="ARBA" id="ARBA00022448"/>
    </source>
</evidence>
<evidence type="ECO:0000256" key="1">
    <source>
        <dbReference type="ARBA" id="ARBA00005417"/>
    </source>
</evidence>
<dbReference type="Proteomes" id="UP001528912">
    <property type="component" value="Unassembled WGS sequence"/>
</dbReference>
<evidence type="ECO:0000313" key="6">
    <source>
        <dbReference type="EMBL" id="MDF8264293.1"/>
    </source>
</evidence>
<protein>
    <submittedName>
        <fullName evidence="6">ATP-binding cassette domain-containing protein</fullName>
    </submittedName>
</protein>
<dbReference type="PROSITE" id="PS00211">
    <property type="entry name" value="ABC_TRANSPORTER_1"/>
    <property type="match status" value="1"/>
</dbReference>
<dbReference type="SUPFAM" id="SSF52540">
    <property type="entry name" value="P-loop containing nucleoside triphosphate hydrolases"/>
    <property type="match status" value="2"/>
</dbReference>
<dbReference type="InterPro" id="IPR015856">
    <property type="entry name" value="ABC_transpr_CbiO/EcfA_su"/>
</dbReference>
<comment type="caution">
    <text evidence="6">The sequence shown here is derived from an EMBL/GenBank/DDBJ whole genome shotgun (WGS) entry which is preliminary data.</text>
</comment>
<accession>A0ABT6C612</accession>
<reference evidence="6 7" key="1">
    <citation type="submission" date="2023-03" db="EMBL/GenBank/DDBJ databases">
        <title>YIM 133296 draft genome.</title>
        <authorList>
            <person name="Xiong L."/>
        </authorList>
    </citation>
    <scope>NUCLEOTIDE SEQUENCE [LARGE SCALE GENOMIC DNA]</scope>
    <source>
        <strain evidence="6 7">YIM 133296</strain>
    </source>
</reference>
<evidence type="ECO:0000259" key="5">
    <source>
        <dbReference type="PROSITE" id="PS50893"/>
    </source>
</evidence>
<dbReference type="PROSITE" id="PS50893">
    <property type="entry name" value="ABC_TRANSPORTER_2"/>
    <property type="match status" value="2"/>
</dbReference>
<dbReference type="EMBL" id="JAROAV010000027">
    <property type="protein sequence ID" value="MDF8264293.1"/>
    <property type="molecule type" value="Genomic_DNA"/>
</dbReference>
<dbReference type="RefSeq" id="WP_277191851.1">
    <property type="nucleotide sequence ID" value="NZ_JAROAV010000027.1"/>
</dbReference>
<dbReference type="InterPro" id="IPR050095">
    <property type="entry name" value="ECF_ABC_transporter_ATP-bd"/>
</dbReference>
<keyword evidence="2" id="KW-0813">Transport</keyword>
<comment type="similarity">
    <text evidence="1">Belongs to the ABC transporter superfamily.</text>
</comment>
<keyword evidence="4 6" id="KW-0067">ATP-binding</keyword>
<dbReference type="CDD" id="cd03225">
    <property type="entry name" value="ABC_cobalt_CbiO_domain1"/>
    <property type="match status" value="1"/>
</dbReference>
<gene>
    <name evidence="6" type="ORF">P4R38_08575</name>
</gene>
<dbReference type="SMART" id="SM00382">
    <property type="entry name" value="AAA"/>
    <property type="match status" value="2"/>
</dbReference>
<evidence type="ECO:0000313" key="7">
    <source>
        <dbReference type="Proteomes" id="UP001528912"/>
    </source>
</evidence>
<dbReference type="InterPro" id="IPR027417">
    <property type="entry name" value="P-loop_NTPase"/>
</dbReference>
<dbReference type="Gene3D" id="3.40.50.300">
    <property type="entry name" value="P-loop containing nucleotide triphosphate hydrolases"/>
    <property type="match status" value="2"/>
</dbReference>
<dbReference type="InterPro" id="IPR003439">
    <property type="entry name" value="ABC_transporter-like_ATP-bd"/>
</dbReference>
<name>A0ABT6C612_9MICO</name>
<keyword evidence="3" id="KW-0547">Nucleotide-binding</keyword>
<feature type="domain" description="ABC transporter" evidence="5">
    <location>
        <begin position="2"/>
        <end position="244"/>
    </location>
</feature>
<proteinExistence type="inferred from homology"/>
<dbReference type="InterPro" id="IPR003593">
    <property type="entry name" value="AAA+_ATPase"/>
</dbReference>
<organism evidence="6 7">
    <name type="scientific">Luteipulveratus flavus</name>
    <dbReference type="NCBI Taxonomy" id="3031728"/>
    <lineage>
        <taxon>Bacteria</taxon>
        <taxon>Bacillati</taxon>
        <taxon>Actinomycetota</taxon>
        <taxon>Actinomycetes</taxon>
        <taxon>Micrococcales</taxon>
        <taxon>Dermacoccaceae</taxon>
        <taxon>Luteipulveratus</taxon>
    </lineage>
</organism>
<keyword evidence="7" id="KW-1185">Reference proteome</keyword>
<dbReference type="InterPro" id="IPR017871">
    <property type="entry name" value="ABC_transporter-like_CS"/>
</dbReference>
<evidence type="ECO:0000256" key="4">
    <source>
        <dbReference type="ARBA" id="ARBA00022840"/>
    </source>
</evidence>
<evidence type="ECO:0000256" key="3">
    <source>
        <dbReference type="ARBA" id="ARBA00022741"/>
    </source>
</evidence>